<dbReference type="InterPro" id="IPR000524">
    <property type="entry name" value="Tscrpt_reg_HTH_GntR"/>
</dbReference>
<sequence length="525" mass="57839">MKVSNRALSSRFADAARSSDRGVTRANWAELLDWKLDQESDRPIYQQVADFLRNKILSGVLPPSSRLPSSRQLLTELGVSRTTIITAYSQLLADGYIVGHIGSGTYVAHDVINRIDPKTLPVRLPAEARGLSKRGGRYRDVDLTRLVMDNVPFNVGMVRVDGRTSAQLRQLAARKLAVDPSQLGYIDPMGDISLRDEIAKYLGVARGVRCSADQIILVAGTQQAVDLAIKVLLDPGDEVWIEDPAYPFTALALDAAGMLLRPVRVDDDGLSIADGIAAAPNARAAFVTPSHQYPLGVSLSLQRRQQLLDWAARNNAWIVEDDYDSEFRYDGPSLPALQALDRAGRVIYAGSFSKVVFPGLRYGYLVVPPALVGAFTGARALSDRHPPVFFGSLLAEFMERGFFVSHIRRMRNEYRRARDILAGQLKRDIGHLVDVVTPGQGMHLTVYLRDGLSDEQVGAEARREGIMVRPISRLYRANPPRSGLMLGFAGFDEHRLRSAATRLSLVLERLSPRPGQTSGRKHAAI</sequence>
<keyword evidence="4" id="KW-0238">DNA-binding</keyword>
<dbReference type="InterPro" id="IPR036388">
    <property type="entry name" value="WH-like_DNA-bd_sf"/>
</dbReference>
<dbReference type="Pfam" id="PF00155">
    <property type="entry name" value="Aminotran_1_2"/>
    <property type="match status" value="1"/>
</dbReference>
<dbReference type="PANTHER" id="PTHR46577">
    <property type="entry name" value="HTH-TYPE TRANSCRIPTIONAL REGULATORY PROTEIN GABR"/>
    <property type="match status" value="1"/>
</dbReference>
<dbReference type="GO" id="GO:0003700">
    <property type="term" value="F:DNA-binding transcription factor activity"/>
    <property type="evidence" value="ECO:0007669"/>
    <property type="project" value="InterPro"/>
</dbReference>
<dbReference type="InterPro" id="IPR036390">
    <property type="entry name" value="WH_DNA-bd_sf"/>
</dbReference>
<keyword evidence="2" id="KW-0663">Pyridoxal phosphate</keyword>
<feature type="domain" description="HTH gntR-type" evidence="6">
    <location>
        <begin position="42"/>
        <end position="110"/>
    </location>
</feature>
<name>A0A1H1SI57_9BRAD</name>
<dbReference type="SUPFAM" id="SSF46785">
    <property type="entry name" value="Winged helix' DNA-binding domain"/>
    <property type="match status" value="1"/>
</dbReference>
<dbReference type="InterPro" id="IPR004839">
    <property type="entry name" value="Aminotransferase_I/II_large"/>
</dbReference>
<dbReference type="SMART" id="SM00345">
    <property type="entry name" value="HTH_GNTR"/>
    <property type="match status" value="1"/>
</dbReference>
<dbReference type="Gene3D" id="3.40.640.10">
    <property type="entry name" value="Type I PLP-dependent aspartate aminotransferase-like (Major domain)"/>
    <property type="match status" value="1"/>
</dbReference>
<evidence type="ECO:0000259" key="6">
    <source>
        <dbReference type="PROSITE" id="PS50949"/>
    </source>
</evidence>
<dbReference type="Pfam" id="PF00392">
    <property type="entry name" value="GntR"/>
    <property type="match status" value="1"/>
</dbReference>
<dbReference type="PANTHER" id="PTHR46577:SF1">
    <property type="entry name" value="HTH-TYPE TRANSCRIPTIONAL REGULATORY PROTEIN GABR"/>
    <property type="match status" value="1"/>
</dbReference>
<dbReference type="GO" id="GO:0003677">
    <property type="term" value="F:DNA binding"/>
    <property type="evidence" value="ECO:0007669"/>
    <property type="project" value="UniProtKB-KW"/>
</dbReference>
<evidence type="ECO:0000313" key="7">
    <source>
        <dbReference type="EMBL" id="SDS47416.1"/>
    </source>
</evidence>
<dbReference type="InterPro" id="IPR015421">
    <property type="entry name" value="PyrdxlP-dep_Trfase_major"/>
</dbReference>
<dbReference type="PRINTS" id="PR00035">
    <property type="entry name" value="HTHGNTR"/>
</dbReference>
<comment type="similarity">
    <text evidence="1">In the C-terminal section; belongs to the class-I pyridoxal-phosphate-dependent aminotransferase family.</text>
</comment>
<proteinExistence type="inferred from homology"/>
<dbReference type="CDD" id="cd00609">
    <property type="entry name" value="AAT_like"/>
    <property type="match status" value="1"/>
</dbReference>
<dbReference type="Proteomes" id="UP000243904">
    <property type="component" value="Chromosome I"/>
</dbReference>
<dbReference type="SUPFAM" id="SSF53383">
    <property type="entry name" value="PLP-dependent transferases"/>
    <property type="match status" value="1"/>
</dbReference>
<keyword evidence="5" id="KW-0804">Transcription</keyword>
<dbReference type="PROSITE" id="PS50949">
    <property type="entry name" value="HTH_GNTR"/>
    <property type="match status" value="1"/>
</dbReference>
<dbReference type="InterPro" id="IPR051446">
    <property type="entry name" value="HTH_trans_reg/aminotransferase"/>
</dbReference>
<evidence type="ECO:0000256" key="3">
    <source>
        <dbReference type="ARBA" id="ARBA00023015"/>
    </source>
</evidence>
<organism evidence="7 8">
    <name type="scientific">Bradyrhizobium canariense</name>
    <dbReference type="NCBI Taxonomy" id="255045"/>
    <lineage>
        <taxon>Bacteria</taxon>
        <taxon>Pseudomonadati</taxon>
        <taxon>Pseudomonadota</taxon>
        <taxon>Alphaproteobacteria</taxon>
        <taxon>Hyphomicrobiales</taxon>
        <taxon>Nitrobacteraceae</taxon>
        <taxon>Bradyrhizobium</taxon>
    </lineage>
</organism>
<dbReference type="AlphaFoldDB" id="A0A1H1SI57"/>
<dbReference type="EMBL" id="LT629750">
    <property type="protein sequence ID" value="SDS47416.1"/>
    <property type="molecule type" value="Genomic_DNA"/>
</dbReference>
<protein>
    <submittedName>
        <fullName evidence="7">Transcriptional regulator, GntR family</fullName>
    </submittedName>
</protein>
<dbReference type="InterPro" id="IPR015424">
    <property type="entry name" value="PyrdxlP-dep_Trfase"/>
</dbReference>
<reference evidence="8" key="1">
    <citation type="submission" date="2016-10" db="EMBL/GenBank/DDBJ databases">
        <authorList>
            <person name="Varghese N."/>
            <person name="Submissions S."/>
        </authorList>
    </citation>
    <scope>NUCLEOTIDE SEQUENCE [LARGE SCALE GENOMIC DNA]</scope>
    <source>
        <strain evidence="8">GAS369</strain>
    </source>
</reference>
<keyword evidence="3" id="KW-0805">Transcription regulation</keyword>
<evidence type="ECO:0000256" key="1">
    <source>
        <dbReference type="ARBA" id="ARBA00005384"/>
    </source>
</evidence>
<dbReference type="Gene3D" id="1.10.10.10">
    <property type="entry name" value="Winged helix-like DNA-binding domain superfamily/Winged helix DNA-binding domain"/>
    <property type="match status" value="1"/>
</dbReference>
<dbReference type="GO" id="GO:0030170">
    <property type="term" value="F:pyridoxal phosphate binding"/>
    <property type="evidence" value="ECO:0007669"/>
    <property type="project" value="InterPro"/>
</dbReference>
<dbReference type="RefSeq" id="WP_100381089.1">
    <property type="nucleotide sequence ID" value="NZ_LT629750.1"/>
</dbReference>
<accession>A0A1H1SI57</accession>
<keyword evidence="8" id="KW-1185">Reference proteome</keyword>
<gene>
    <name evidence="7" type="ORF">SAMN05444158_2169</name>
</gene>
<evidence type="ECO:0000256" key="2">
    <source>
        <dbReference type="ARBA" id="ARBA00022898"/>
    </source>
</evidence>
<evidence type="ECO:0000256" key="5">
    <source>
        <dbReference type="ARBA" id="ARBA00023163"/>
    </source>
</evidence>
<dbReference type="CDD" id="cd07377">
    <property type="entry name" value="WHTH_GntR"/>
    <property type="match status" value="1"/>
</dbReference>
<evidence type="ECO:0000256" key="4">
    <source>
        <dbReference type="ARBA" id="ARBA00023125"/>
    </source>
</evidence>
<evidence type="ECO:0000313" key="8">
    <source>
        <dbReference type="Proteomes" id="UP000243904"/>
    </source>
</evidence>